<proteinExistence type="inferred from homology"/>
<dbReference type="InterPro" id="IPR050196">
    <property type="entry name" value="Cytochrome_P450_Monoox"/>
</dbReference>
<evidence type="ECO:0000256" key="6">
    <source>
        <dbReference type="ARBA" id="ARBA00023033"/>
    </source>
</evidence>
<evidence type="ECO:0000313" key="8">
    <source>
        <dbReference type="EMBL" id="KGP62502.1"/>
    </source>
</evidence>
<dbReference type="PANTHER" id="PTHR24291">
    <property type="entry name" value="CYTOCHROME P450 FAMILY 4"/>
    <property type="match status" value="1"/>
</dbReference>
<dbReference type="GO" id="GO:0005506">
    <property type="term" value="F:iron ion binding"/>
    <property type="evidence" value="ECO:0007669"/>
    <property type="project" value="InterPro"/>
</dbReference>
<dbReference type="SUPFAM" id="SSF48264">
    <property type="entry name" value="Cytochrome P450"/>
    <property type="match status" value="1"/>
</dbReference>
<dbReference type="Pfam" id="PF00067">
    <property type="entry name" value="p450"/>
    <property type="match status" value="1"/>
</dbReference>
<sequence length="422" mass="49160">MLSPITHLRHFIQKPIPFIQQQWKKKGDCFSLYLGPKRTVILTDPNLIQLVLNDENYKKCRLIFDKIIPITGAQGIIQLEGSFWENVHAVTQPNFHRATLETYLPVFENNIQHIKENLLNTESNFFSITTRYALASIMRIILGVEWDDAMKIIADNFIQLNQKCGQKLRSIASFPLWLPTSKNQDLKKQRRLLLNIIKKKLNSVEQHSHCPFYASLMRQSPDFPALDQITTFLFAGFETTAASIAFTFYLLSKHQEIQQKVYNEVSQIVQTNSELKLQHLKAMKYTQAVYEESLRLYPPAWILAREVRKKTSLHGTIIKPGTIIIINVRGLHRHPDYWSLPNQFIPERFINSSLTHKYAYIPFGMGKRICSGFQLAMCEAVYFISKMILDFKFELKEYGRLRTKAMITQHPENNIELQAIKR</sequence>
<keyword evidence="9" id="KW-1185">Reference proteome</keyword>
<gene>
    <name evidence="8" type="ORF">EP47_06250</name>
</gene>
<reference evidence="8 9" key="1">
    <citation type="submission" date="2014-05" db="EMBL/GenBank/DDBJ databases">
        <authorList>
            <person name="Rizzardi K."/>
            <person name="Winiecka-Krusnell J."/>
            <person name="Ramliden M."/>
            <person name="Alm E."/>
            <person name="Andersson S."/>
            <person name="Byfors S."/>
        </authorList>
    </citation>
    <scope>NUCLEOTIDE SEQUENCE [LARGE SCALE GENOMIC DNA]</scope>
    <source>
        <strain evidence="8 9">LEGN</strain>
    </source>
</reference>
<comment type="caution">
    <text evidence="8">The sequence shown here is derived from an EMBL/GenBank/DDBJ whole genome shotgun (WGS) entry which is preliminary data.</text>
</comment>
<protein>
    <recommendedName>
        <fullName evidence="10">Cytochrome P450</fullName>
    </recommendedName>
</protein>
<dbReference type="AlphaFoldDB" id="A0A0A2SP19"/>
<dbReference type="Proteomes" id="UP000054422">
    <property type="component" value="Unassembled WGS sequence"/>
</dbReference>
<accession>A0A0A2SP19</accession>
<dbReference type="OrthoDB" id="9764248at2"/>
<dbReference type="PRINTS" id="PR00463">
    <property type="entry name" value="EP450I"/>
</dbReference>
<dbReference type="EMBL" id="JNCF01000061">
    <property type="protein sequence ID" value="KGP62502.1"/>
    <property type="molecule type" value="Genomic_DNA"/>
</dbReference>
<name>A0A0A2SP19_9GAMM</name>
<evidence type="ECO:0000256" key="3">
    <source>
        <dbReference type="ARBA" id="ARBA00022723"/>
    </source>
</evidence>
<dbReference type="InterPro" id="IPR001128">
    <property type="entry name" value="Cyt_P450"/>
</dbReference>
<comment type="similarity">
    <text evidence="1">Belongs to the cytochrome P450 family.</text>
</comment>
<comment type="cofactor">
    <cofactor evidence="7">
        <name>heme</name>
        <dbReference type="ChEBI" id="CHEBI:30413"/>
    </cofactor>
</comment>
<dbReference type="GO" id="GO:0020037">
    <property type="term" value="F:heme binding"/>
    <property type="evidence" value="ECO:0007669"/>
    <property type="project" value="InterPro"/>
</dbReference>
<feature type="binding site" description="axial binding residue" evidence="7">
    <location>
        <position position="370"/>
    </location>
    <ligand>
        <name>heme</name>
        <dbReference type="ChEBI" id="CHEBI:30413"/>
    </ligand>
    <ligandPart>
        <name>Fe</name>
        <dbReference type="ChEBI" id="CHEBI:18248"/>
    </ligandPart>
</feature>
<evidence type="ECO:0000256" key="5">
    <source>
        <dbReference type="ARBA" id="ARBA00023004"/>
    </source>
</evidence>
<evidence type="ECO:0000313" key="9">
    <source>
        <dbReference type="Proteomes" id="UP000054422"/>
    </source>
</evidence>
<keyword evidence="4" id="KW-0560">Oxidoreductase</keyword>
<evidence type="ECO:0008006" key="10">
    <source>
        <dbReference type="Google" id="ProtNLM"/>
    </source>
</evidence>
<dbReference type="PANTHER" id="PTHR24291:SF50">
    <property type="entry name" value="BIFUNCTIONAL ALBAFLAVENONE MONOOXYGENASE_TERPENE SYNTHASE"/>
    <property type="match status" value="1"/>
</dbReference>
<dbReference type="GO" id="GO:0016705">
    <property type="term" value="F:oxidoreductase activity, acting on paired donors, with incorporation or reduction of molecular oxygen"/>
    <property type="evidence" value="ECO:0007669"/>
    <property type="project" value="InterPro"/>
</dbReference>
<keyword evidence="5 7" id="KW-0408">Iron</keyword>
<evidence type="ECO:0000256" key="1">
    <source>
        <dbReference type="ARBA" id="ARBA00010617"/>
    </source>
</evidence>
<organism evidence="8 9">
    <name type="scientific">Legionella norrlandica</name>
    <dbReference type="NCBI Taxonomy" id="1498499"/>
    <lineage>
        <taxon>Bacteria</taxon>
        <taxon>Pseudomonadati</taxon>
        <taxon>Pseudomonadota</taxon>
        <taxon>Gammaproteobacteria</taxon>
        <taxon>Legionellales</taxon>
        <taxon>Legionellaceae</taxon>
        <taxon>Legionella</taxon>
    </lineage>
</organism>
<dbReference type="RefSeq" id="WP_035890932.1">
    <property type="nucleotide sequence ID" value="NZ_JNCF01000061.1"/>
</dbReference>
<keyword evidence="6" id="KW-0503">Monooxygenase</keyword>
<dbReference type="InterPro" id="IPR002401">
    <property type="entry name" value="Cyt_P450_E_grp-I"/>
</dbReference>
<dbReference type="InterPro" id="IPR036396">
    <property type="entry name" value="Cyt_P450_sf"/>
</dbReference>
<dbReference type="GO" id="GO:0004497">
    <property type="term" value="F:monooxygenase activity"/>
    <property type="evidence" value="ECO:0007669"/>
    <property type="project" value="UniProtKB-KW"/>
</dbReference>
<dbReference type="Gene3D" id="1.10.630.10">
    <property type="entry name" value="Cytochrome P450"/>
    <property type="match status" value="1"/>
</dbReference>
<dbReference type="PRINTS" id="PR00385">
    <property type="entry name" value="P450"/>
</dbReference>
<keyword evidence="2 7" id="KW-0349">Heme</keyword>
<evidence type="ECO:0000256" key="2">
    <source>
        <dbReference type="ARBA" id="ARBA00022617"/>
    </source>
</evidence>
<dbReference type="STRING" id="1498499.EP47_06250"/>
<evidence type="ECO:0000256" key="7">
    <source>
        <dbReference type="PIRSR" id="PIRSR602401-1"/>
    </source>
</evidence>
<keyword evidence="3 7" id="KW-0479">Metal-binding</keyword>
<evidence type="ECO:0000256" key="4">
    <source>
        <dbReference type="ARBA" id="ARBA00023002"/>
    </source>
</evidence>